<protein>
    <submittedName>
        <fullName evidence="1">Tetratricopeptide repeat protein</fullName>
    </submittedName>
</protein>
<dbReference type="PANTHER" id="PTHR46082">
    <property type="entry name" value="ATP/GTP-BINDING PROTEIN-RELATED"/>
    <property type="match status" value="1"/>
</dbReference>
<dbReference type="Gene3D" id="1.25.40.10">
    <property type="entry name" value="Tetratricopeptide repeat domain"/>
    <property type="match status" value="2"/>
</dbReference>
<keyword evidence="2" id="KW-1185">Reference proteome</keyword>
<dbReference type="RefSeq" id="WP_394339759.1">
    <property type="nucleotide sequence ID" value="NZ_PYGA01000006.1"/>
</dbReference>
<dbReference type="InterPro" id="IPR053137">
    <property type="entry name" value="NLR-like"/>
</dbReference>
<name>A0A2P8DLU7_9ACTN</name>
<organism evidence="1 2">
    <name type="scientific">Murinocardiopsis flavida</name>
    <dbReference type="NCBI Taxonomy" id="645275"/>
    <lineage>
        <taxon>Bacteria</taxon>
        <taxon>Bacillati</taxon>
        <taxon>Actinomycetota</taxon>
        <taxon>Actinomycetes</taxon>
        <taxon>Streptosporangiales</taxon>
        <taxon>Nocardiopsidaceae</taxon>
        <taxon>Murinocardiopsis</taxon>
    </lineage>
</organism>
<dbReference type="Proteomes" id="UP000240542">
    <property type="component" value="Unassembled WGS sequence"/>
</dbReference>
<dbReference type="SUPFAM" id="SSF48452">
    <property type="entry name" value="TPR-like"/>
    <property type="match status" value="2"/>
</dbReference>
<reference evidence="1 2" key="1">
    <citation type="submission" date="2018-03" db="EMBL/GenBank/DDBJ databases">
        <title>Genomic Encyclopedia of Archaeal and Bacterial Type Strains, Phase II (KMG-II): from individual species to whole genera.</title>
        <authorList>
            <person name="Goeker M."/>
        </authorList>
    </citation>
    <scope>NUCLEOTIDE SEQUENCE [LARGE SCALE GENOMIC DNA]</scope>
    <source>
        <strain evidence="1 2">DSM 45312</strain>
    </source>
</reference>
<dbReference type="PANTHER" id="PTHR46082:SF6">
    <property type="entry name" value="AAA+ ATPASE DOMAIN-CONTAINING PROTEIN-RELATED"/>
    <property type="match status" value="1"/>
</dbReference>
<accession>A0A2P8DLU7</accession>
<proteinExistence type="predicted"/>
<dbReference type="Pfam" id="PF13374">
    <property type="entry name" value="TPR_10"/>
    <property type="match status" value="1"/>
</dbReference>
<comment type="caution">
    <text evidence="1">The sequence shown here is derived from an EMBL/GenBank/DDBJ whole genome shotgun (WGS) entry which is preliminary data.</text>
</comment>
<evidence type="ECO:0000313" key="1">
    <source>
        <dbReference type="EMBL" id="PSK98192.1"/>
    </source>
</evidence>
<dbReference type="Pfam" id="PF13424">
    <property type="entry name" value="TPR_12"/>
    <property type="match status" value="2"/>
</dbReference>
<dbReference type="EMBL" id="PYGA01000006">
    <property type="protein sequence ID" value="PSK98192.1"/>
    <property type="molecule type" value="Genomic_DNA"/>
</dbReference>
<dbReference type="InterPro" id="IPR011990">
    <property type="entry name" value="TPR-like_helical_dom_sf"/>
</dbReference>
<dbReference type="AlphaFoldDB" id="A0A2P8DLU7"/>
<sequence length="292" mass="31920">MSVWRSLLRKSGFPTSPIDTRLVAERAQTSGDTPGERAARLEQTLHEYVDTLGTAHPRSIAARNNLASKYAQIGRRSSAVAQFEQALADAVPALGEEHPQTDVIRENLALSYEDTGRYADAASLWEVLLTQRQNRLGAGADETVAARTRLADCYRRTGSSDAAIVHYERAIEDATGATPQSLDKLRLGLAKALGAAGRHDDAAPQLRMVLAQRTRRLGSKHHDTLAVLHRLALAYRKAGRDLEAVEHLRTAYRRCLSAAGDPEVRLLTMRVRRDLAGALRAIGSEKEAAALF</sequence>
<evidence type="ECO:0000313" key="2">
    <source>
        <dbReference type="Proteomes" id="UP000240542"/>
    </source>
</evidence>
<gene>
    <name evidence="1" type="ORF">CLV63_106240</name>
</gene>